<evidence type="ECO:0000256" key="1">
    <source>
        <dbReference type="ARBA" id="ARBA00000427"/>
    </source>
</evidence>
<dbReference type="Gene3D" id="2.120.10.10">
    <property type="match status" value="1"/>
</dbReference>
<dbReference type="PROSITE" id="PS51257">
    <property type="entry name" value="PROKAR_LIPOPROTEIN"/>
    <property type="match status" value="1"/>
</dbReference>
<dbReference type="InterPro" id="IPR011040">
    <property type="entry name" value="Sialidase"/>
</dbReference>
<dbReference type="Proteomes" id="UP000192756">
    <property type="component" value="Unassembled WGS sequence"/>
</dbReference>
<dbReference type="RefSeq" id="WP_084240728.1">
    <property type="nucleotide sequence ID" value="NZ_FWXT01000003.1"/>
</dbReference>
<evidence type="ECO:0000256" key="2">
    <source>
        <dbReference type="ARBA" id="ARBA00009348"/>
    </source>
</evidence>
<protein>
    <recommendedName>
        <fullName evidence="3">exo-alpha-sialidase</fullName>
        <ecNumber evidence="3">3.2.1.18</ecNumber>
    </recommendedName>
</protein>
<name>A0A1W2DLB4_9SPHI</name>
<evidence type="ECO:0000259" key="5">
    <source>
        <dbReference type="Pfam" id="PF13088"/>
    </source>
</evidence>
<dbReference type="SUPFAM" id="SSF50939">
    <property type="entry name" value="Sialidases"/>
    <property type="match status" value="1"/>
</dbReference>
<evidence type="ECO:0000313" key="7">
    <source>
        <dbReference type="Proteomes" id="UP000192756"/>
    </source>
</evidence>
<evidence type="ECO:0000256" key="4">
    <source>
        <dbReference type="SAM" id="SignalP"/>
    </source>
</evidence>
<dbReference type="CDD" id="cd15482">
    <property type="entry name" value="Sialidase_non-viral"/>
    <property type="match status" value="1"/>
</dbReference>
<dbReference type="GO" id="GO:0004308">
    <property type="term" value="F:exo-alpha-sialidase activity"/>
    <property type="evidence" value="ECO:0007669"/>
    <property type="project" value="UniProtKB-EC"/>
</dbReference>
<evidence type="ECO:0000313" key="6">
    <source>
        <dbReference type="EMBL" id="SMC98290.1"/>
    </source>
</evidence>
<proteinExistence type="inferred from homology"/>
<feature type="signal peptide" evidence="4">
    <location>
        <begin position="1"/>
        <end position="26"/>
    </location>
</feature>
<dbReference type="GO" id="GO:0009313">
    <property type="term" value="P:oligosaccharide catabolic process"/>
    <property type="evidence" value="ECO:0007669"/>
    <property type="project" value="TreeGrafter"/>
</dbReference>
<dbReference type="GO" id="GO:0006689">
    <property type="term" value="P:ganglioside catabolic process"/>
    <property type="evidence" value="ECO:0007669"/>
    <property type="project" value="TreeGrafter"/>
</dbReference>
<dbReference type="PANTHER" id="PTHR10628">
    <property type="entry name" value="SIALIDASE"/>
    <property type="match status" value="1"/>
</dbReference>
<feature type="chain" id="PRO_5013275245" description="exo-alpha-sialidase" evidence="4">
    <location>
        <begin position="27"/>
        <end position="396"/>
    </location>
</feature>
<dbReference type="PANTHER" id="PTHR10628:SF30">
    <property type="entry name" value="EXO-ALPHA-SIALIDASE"/>
    <property type="match status" value="1"/>
</dbReference>
<feature type="domain" description="Sialidase" evidence="5">
    <location>
        <begin position="68"/>
        <end position="363"/>
    </location>
</feature>
<dbReference type="EC" id="3.2.1.18" evidence="3"/>
<dbReference type="InterPro" id="IPR036278">
    <property type="entry name" value="Sialidase_sf"/>
</dbReference>
<dbReference type="GO" id="GO:0005737">
    <property type="term" value="C:cytoplasm"/>
    <property type="evidence" value="ECO:0007669"/>
    <property type="project" value="TreeGrafter"/>
</dbReference>
<dbReference type="OrthoDB" id="7294637at2"/>
<dbReference type="STRING" id="151894.SAMN04488524_3970"/>
<gene>
    <name evidence="6" type="ORF">SAMN04488524_3970</name>
</gene>
<dbReference type="EMBL" id="FWXT01000003">
    <property type="protein sequence ID" value="SMC98290.1"/>
    <property type="molecule type" value="Genomic_DNA"/>
</dbReference>
<organism evidence="6 7">
    <name type="scientific">Pedobacter africanus</name>
    <dbReference type="NCBI Taxonomy" id="151894"/>
    <lineage>
        <taxon>Bacteria</taxon>
        <taxon>Pseudomonadati</taxon>
        <taxon>Bacteroidota</taxon>
        <taxon>Sphingobacteriia</taxon>
        <taxon>Sphingobacteriales</taxon>
        <taxon>Sphingobacteriaceae</taxon>
        <taxon>Pedobacter</taxon>
    </lineage>
</organism>
<keyword evidence="4" id="KW-0732">Signal</keyword>
<dbReference type="InterPro" id="IPR026856">
    <property type="entry name" value="Sialidase_fam"/>
</dbReference>
<dbReference type="AlphaFoldDB" id="A0A1W2DLB4"/>
<comment type="catalytic activity">
    <reaction evidence="1">
        <text>Hydrolysis of alpha-(2-&gt;3)-, alpha-(2-&gt;6)-, alpha-(2-&gt;8)- glycosidic linkages of terminal sialic acid residues in oligosaccharides, glycoproteins, glycolipids, colominic acid and synthetic substrates.</text>
        <dbReference type="EC" id="3.2.1.18"/>
    </reaction>
</comment>
<keyword evidence="7" id="KW-1185">Reference proteome</keyword>
<sequence length="396" mass="43610">MFFFNKHHHIKTLLILTITLGIALCAATGCGTAKQFASGAGPDSTQVFSPGGNYTSMRIPALVLSKKGTLLAFCEGRIGTASDWADMDLLMRRSLDGGKTWGPNVVIAAKKSGEPTSNATPIVDKDGTIHLLYQRDYARAYYTFSKDDGQSWAAPVDITYAFEAFKPEYDWKVLAPGPGHSIQLNNGRLLVPVWLSNSSKLKPRRSHAPSCIASIYSDDLGKTWKRGEIIADNTADFKNPSETMAIQLKDGSTMVNIRNVTEKRRRGLSYSKDGISNWSKPVFSEELFEPICMATIIRIPEKQGGGILFINPDSRDIGKHPRQNLTARISNDEGQSWPIKKVISSGPSGYSDVAVADDGTVYCLYETNDGKSWNYSLVLKRFKLSWVNMKGSVHAK</sequence>
<dbReference type="Pfam" id="PF13088">
    <property type="entry name" value="BNR_2"/>
    <property type="match status" value="1"/>
</dbReference>
<comment type="similarity">
    <text evidence="2">Belongs to the glycosyl hydrolase 33 family.</text>
</comment>
<reference evidence="7" key="1">
    <citation type="submission" date="2017-04" db="EMBL/GenBank/DDBJ databases">
        <authorList>
            <person name="Varghese N."/>
            <person name="Submissions S."/>
        </authorList>
    </citation>
    <scope>NUCLEOTIDE SEQUENCE [LARGE SCALE GENOMIC DNA]</scope>
    <source>
        <strain evidence="7">DSM 12126</strain>
    </source>
</reference>
<accession>A0A1W2DLB4</accession>
<evidence type="ECO:0000256" key="3">
    <source>
        <dbReference type="ARBA" id="ARBA00012733"/>
    </source>
</evidence>
<dbReference type="GO" id="GO:0016020">
    <property type="term" value="C:membrane"/>
    <property type="evidence" value="ECO:0007669"/>
    <property type="project" value="TreeGrafter"/>
</dbReference>